<proteinExistence type="predicted"/>
<dbReference type="AlphaFoldDB" id="B9D0A3"/>
<reference evidence="1 2" key="1">
    <citation type="submission" date="2008-08" db="EMBL/GenBank/DDBJ databases">
        <authorList>
            <person name="Madupu R."/>
            <person name="Durkin A.S."/>
            <person name="Torralba M."/>
            <person name="Methe B."/>
            <person name="Sutton G.G."/>
            <person name="Strausberg R.L."/>
            <person name="Nelson K.E."/>
        </authorList>
    </citation>
    <scope>NUCLEOTIDE SEQUENCE [LARGE SCALE GENOMIC DNA]</scope>
    <source>
        <strain evidence="1 2">RM3267</strain>
    </source>
</reference>
<gene>
    <name evidence="1" type="ORF">CAMRE0001_1422</name>
</gene>
<evidence type="ECO:0000313" key="2">
    <source>
        <dbReference type="Proteomes" id="UP000003082"/>
    </source>
</evidence>
<dbReference type="EMBL" id="ACFU01000005">
    <property type="protein sequence ID" value="EEF14690.1"/>
    <property type="molecule type" value="Genomic_DNA"/>
</dbReference>
<evidence type="ECO:0000313" key="1">
    <source>
        <dbReference type="EMBL" id="EEF14690.1"/>
    </source>
</evidence>
<protein>
    <submittedName>
        <fullName evidence="1">Uncharacterized protein</fullName>
    </submittedName>
</protein>
<sequence length="39" mass="4620">MQAKRRSFGSKFYKFTIKFNEVSQVEFSNLILNLTCDTK</sequence>
<accession>B9D0A3</accession>
<keyword evidence="2" id="KW-1185">Reference proteome</keyword>
<dbReference type="Proteomes" id="UP000003082">
    <property type="component" value="Unassembled WGS sequence"/>
</dbReference>
<organism evidence="1 2">
    <name type="scientific">Campylobacter rectus RM3267</name>
    <dbReference type="NCBI Taxonomy" id="553218"/>
    <lineage>
        <taxon>Bacteria</taxon>
        <taxon>Pseudomonadati</taxon>
        <taxon>Campylobacterota</taxon>
        <taxon>Epsilonproteobacteria</taxon>
        <taxon>Campylobacterales</taxon>
        <taxon>Campylobacteraceae</taxon>
        <taxon>Campylobacter</taxon>
    </lineage>
</organism>
<comment type="caution">
    <text evidence="1">The sequence shown here is derived from an EMBL/GenBank/DDBJ whole genome shotgun (WGS) entry which is preliminary data.</text>
</comment>
<name>B9D0A3_CAMRE</name>
<dbReference type="STRING" id="553218.CAMRE0001_1422"/>